<reference evidence="15" key="1">
    <citation type="journal article" date="2023" name="Science">
        <title>Genome structures resolve the early diversification of teleost fishes.</title>
        <authorList>
            <person name="Parey E."/>
            <person name="Louis A."/>
            <person name="Montfort J."/>
            <person name="Bouchez O."/>
            <person name="Roques C."/>
            <person name="Iampietro C."/>
            <person name="Lluch J."/>
            <person name="Castinel A."/>
            <person name="Donnadieu C."/>
            <person name="Desvignes T."/>
            <person name="Floi Bucao C."/>
            <person name="Jouanno E."/>
            <person name="Wen M."/>
            <person name="Mejri S."/>
            <person name="Dirks R."/>
            <person name="Jansen H."/>
            <person name="Henkel C."/>
            <person name="Chen W.J."/>
            <person name="Zahm M."/>
            <person name="Cabau C."/>
            <person name="Klopp C."/>
            <person name="Thompson A.W."/>
            <person name="Robinson-Rechavi M."/>
            <person name="Braasch I."/>
            <person name="Lecointre G."/>
            <person name="Bobe J."/>
            <person name="Postlethwait J.H."/>
            <person name="Berthelot C."/>
            <person name="Roest Crollius H."/>
            <person name="Guiguen Y."/>
        </authorList>
    </citation>
    <scope>NUCLEOTIDE SEQUENCE</scope>
    <source>
        <strain evidence="15">WJC10195</strain>
    </source>
</reference>
<dbReference type="GO" id="GO:0022841">
    <property type="term" value="F:potassium ion leak channel activity"/>
    <property type="evidence" value="ECO:0007669"/>
    <property type="project" value="TreeGrafter"/>
</dbReference>
<dbReference type="GO" id="GO:0030322">
    <property type="term" value="P:stabilization of membrane potential"/>
    <property type="evidence" value="ECO:0007669"/>
    <property type="project" value="TreeGrafter"/>
</dbReference>
<evidence type="ECO:0000256" key="1">
    <source>
        <dbReference type="ARBA" id="ARBA00004141"/>
    </source>
</evidence>
<dbReference type="Pfam" id="PF07885">
    <property type="entry name" value="Ion_trans_2"/>
    <property type="match status" value="2"/>
</dbReference>
<evidence type="ECO:0000259" key="14">
    <source>
        <dbReference type="Pfam" id="PF23735"/>
    </source>
</evidence>
<comment type="subcellular location">
    <subcellularLocation>
        <location evidence="1">Membrane</location>
        <topology evidence="1">Multi-pass membrane protein</topology>
    </subcellularLocation>
</comment>
<feature type="transmembrane region" description="Helical" evidence="12">
    <location>
        <begin position="372"/>
        <end position="393"/>
    </location>
</feature>
<dbReference type="InterPro" id="IPR056524">
    <property type="entry name" value="KIF6/9_C"/>
</dbReference>
<feature type="region of interest" description="Disordered" evidence="11">
    <location>
        <begin position="241"/>
        <end position="295"/>
    </location>
</feature>
<evidence type="ECO:0000256" key="5">
    <source>
        <dbReference type="ARBA" id="ARBA00022989"/>
    </source>
</evidence>
<feature type="region of interest" description="Disordered" evidence="11">
    <location>
        <begin position="148"/>
        <end position="173"/>
    </location>
</feature>
<evidence type="ECO:0000256" key="8">
    <source>
        <dbReference type="ARBA" id="ARBA00023303"/>
    </source>
</evidence>
<gene>
    <name evidence="15" type="ORF">SKAU_G00333000</name>
</gene>
<evidence type="ECO:0000256" key="11">
    <source>
        <dbReference type="SAM" id="MobiDB-lite"/>
    </source>
</evidence>
<evidence type="ECO:0000256" key="4">
    <source>
        <dbReference type="ARBA" id="ARBA00022958"/>
    </source>
</evidence>
<dbReference type="OrthoDB" id="297496at2759"/>
<keyword evidence="6 9" id="KW-0406">Ion transport</keyword>
<keyword evidence="8 9" id="KW-0407">Ion channel</keyword>
<keyword evidence="7 12" id="KW-0472">Membrane</keyword>
<dbReference type="Proteomes" id="UP001152622">
    <property type="component" value="Chromosome 15"/>
</dbReference>
<keyword evidence="2 9" id="KW-0813">Transport</keyword>
<dbReference type="PANTHER" id="PTHR11003">
    <property type="entry name" value="POTASSIUM CHANNEL, SUBFAMILY K"/>
    <property type="match status" value="1"/>
</dbReference>
<feature type="region of interest" description="Disordered" evidence="11">
    <location>
        <begin position="1"/>
        <end position="50"/>
    </location>
</feature>
<dbReference type="PRINTS" id="PR01333">
    <property type="entry name" value="2POREKCHANEL"/>
</dbReference>
<evidence type="ECO:0000256" key="6">
    <source>
        <dbReference type="ARBA" id="ARBA00023065"/>
    </source>
</evidence>
<feature type="compositionally biased region" description="Polar residues" evidence="11">
    <location>
        <begin position="21"/>
        <end position="34"/>
    </location>
</feature>
<evidence type="ECO:0000259" key="13">
    <source>
        <dbReference type="Pfam" id="PF07885"/>
    </source>
</evidence>
<dbReference type="GO" id="GO:0015271">
    <property type="term" value="F:outward rectifier potassium channel activity"/>
    <property type="evidence" value="ECO:0007669"/>
    <property type="project" value="TreeGrafter"/>
</dbReference>
<feature type="compositionally biased region" description="Basic and acidic residues" evidence="11">
    <location>
        <begin position="286"/>
        <end position="295"/>
    </location>
</feature>
<keyword evidence="16" id="KW-1185">Reference proteome</keyword>
<dbReference type="InterPro" id="IPR003280">
    <property type="entry name" value="2pore_dom_K_chnl"/>
</dbReference>
<dbReference type="PANTHER" id="PTHR11003:SF104">
    <property type="entry name" value="POTASSIUM CHANNEL SUBFAMILY K MEMBER 16"/>
    <property type="match status" value="1"/>
</dbReference>
<evidence type="ECO:0000313" key="16">
    <source>
        <dbReference type="Proteomes" id="UP001152622"/>
    </source>
</evidence>
<dbReference type="Pfam" id="PF23735">
    <property type="entry name" value="KIF9"/>
    <property type="match status" value="1"/>
</dbReference>
<protein>
    <submittedName>
        <fullName evidence="15">Uncharacterized protein</fullName>
    </submittedName>
</protein>
<accession>A0A9Q1IIS2</accession>
<dbReference type="EMBL" id="JAINUF010000015">
    <property type="protein sequence ID" value="KAJ8341009.1"/>
    <property type="molecule type" value="Genomic_DNA"/>
</dbReference>
<evidence type="ECO:0000256" key="10">
    <source>
        <dbReference type="SAM" id="Coils"/>
    </source>
</evidence>
<dbReference type="GO" id="GO:0005886">
    <property type="term" value="C:plasma membrane"/>
    <property type="evidence" value="ECO:0007669"/>
    <property type="project" value="TreeGrafter"/>
</dbReference>
<evidence type="ECO:0000256" key="7">
    <source>
        <dbReference type="ARBA" id="ARBA00023136"/>
    </source>
</evidence>
<keyword evidence="3 9" id="KW-0812">Transmembrane</keyword>
<keyword evidence="10" id="KW-0175">Coiled coil</keyword>
<dbReference type="Gene3D" id="1.10.287.70">
    <property type="match status" value="1"/>
</dbReference>
<feature type="domain" description="Kinesin-like protein KIF6/9 C-terminal" evidence="14">
    <location>
        <begin position="55"/>
        <end position="152"/>
    </location>
</feature>
<proteinExistence type="inferred from homology"/>
<evidence type="ECO:0000256" key="12">
    <source>
        <dbReference type="SAM" id="Phobius"/>
    </source>
</evidence>
<feature type="domain" description="Potassium channel" evidence="13">
    <location>
        <begin position="341"/>
        <end position="401"/>
    </location>
</feature>
<feature type="transmembrane region" description="Helical" evidence="12">
    <location>
        <begin position="423"/>
        <end position="444"/>
    </location>
</feature>
<organism evidence="15 16">
    <name type="scientific">Synaphobranchus kaupii</name>
    <name type="common">Kaup's arrowtooth eel</name>
    <dbReference type="NCBI Taxonomy" id="118154"/>
    <lineage>
        <taxon>Eukaryota</taxon>
        <taxon>Metazoa</taxon>
        <taxon>Chordata</taxon>
        <taxon>Craniata</taxon>
        <taxon>Vertebrata</taxon>
        <taxon>Euteleostomi</taxon>
        <taxon>Actinopterygii</taxon>
        <taxon>Neopterygii</taxon>
        <taxon>Teleostei</taxon>
        <taxon>Anguilliformes</taxon>
        <taxon>Synaphobranchidae</taxon>
        <taxon>Synaphobranchus</taxon>
    </lineage>
</organism>
<evidence type="ECO:0000256" key="9">
    <source>
        <dbReference type="RuleBase" id="RU003857"/>
    </source>
</evidence>
<sequence length="548" mass="60601">MADVRKRVTSADPADRESRPQILQGNGAANQGCQRHQYKPRRLGGTQGGLELSAGRQEAFDIFRKEHEDSLVIEDNKVLLKQRYAEAKALGEQVNEARGRVNELKRQLEQRRMQTAAQGVTEGTTEPLEPDPVEDSLCAQIEREKTSYKNTFGPSEGPEDRDRALAAAAGEGKVQNAEGLPGVVDKRVGQPAGRGFRGHSCRSEFSADQSDPAPLFAQEQRPRGHIFRSQFNTDQSAARIVSQHGDTCQGSRPTPALSGWRVTVQKSPQRPEASRGAGTPPQGQPERLEREAESNSRNHFQLEKLHFLKNYSCLDVPALEKFVQVILDAWEKGVNPSGNSTNPSNWDFSNSFFFAGTVVTTIGYGNLSPSTYSGQVFCVFYALCGIPLNLAFLNQVGKCLTLHLGRLERGVVSAGKHRQWMEFLAVSCFLLMGSALFLVAPPLVFSYVEGWSYGEGFYYGFITLSTIGFGDYVVGTDPNKHYIPVYRALAGIWIFFGLAWLALIFNIGARVMEHIIQLTNPPHQAQDRGEDPEKQQEGAGQRAIQQEV</sequence>
<keyword evidence="5 12" id="KW-1133">Transmembrane helix</keyword>
<dbReference type="SUPFAM" id="SSF81324">
    <property type="entry name" value="Voltage-gated potassium channels"/>
    <property type="match status" value="2"/>
</dbReference>
<dbReference type="InterPro" id="IPR013099">
    <property type="entry name" value="K_chnl_dom"/>
</dbReference>
<comment type="caution">
    <text evidence="15">The sequence shown here is derived from an EMBL/GenBank/DDBJ whole genome shotgun (WGS) entry which is preliminary data.</text>
</comment>
<keyword evidence="4" id="KW-0630">Potassium</keyword>
<evidence type="ECO:0000256" key="3">
    <source>
        <dbReference type="ARBA" id="ARBA00022692"/>
    </source>
</evidence>
<evidence type="ECO:0000256" key="2">
    <source>
        <dbReference type="ARBA" id="ARBA00022448"/>
    </source>
</evidence>
<name>A0A9Q1IIS2_SYNKA</name>
<feature type="domain" description="Potassium channel" evidence="13">
    <location>
        <begin position="443"/>
        <end position="513"/>
    </location>
</feature>
<comment type="similarity">
    <text evidence="9">Belongs to the two pore domain potassium channel (TC 1.A.1.8) family.</text>
</comment>
<dbReference type="AlphaFoldDB" id="A0A9Q1IIS2"/>
<feature type="region of interest" description="Disordered" evidence="11">
    <location>
        <begin position="522"/>
        <end position="548"/>
    </location>
</feature>
<feature type="coiled-coil region" evidence="10">
    <location>
        <begin position="87"/>
        <end position="114"/>
    </location>
</feature>
<feature type="compositionally biased region" description="Basic and acidic residues" evidence="11">
    <location>
        <begin position="525"/>
        <end position="536"/>
    </location>
</feature>
<evidence type="ECO:0000313" key="15">
    <source>
        <dbReference type="EMBL" id="KAJ8341009.1"/>
    </source>
</evidence>
<feature type="transmembrane region" description="Helical" evidence="12">
    <location>
        <begin position="486"/>
        <end position="509"/>
    </location>
</feature>